<dbReference type="RefSeq" id="XP_003037727.1">
    <property type="nucleotide sequence ID" value="XM_003037681.1"/>
</dbReference>
<dbReference type="HOGENOM" id="CLU_2456027_0_0_1"/>
<evidence type="ECO:0000313" key="1">
    <source>
        <dbReference type="EMBL" id="EFJ02825.1"/>
    </source>
</evidence>
<feature type="non-terminal residue" evidence="1">
    <location>
        <position position="89"/>
    </location>
</feature>
<name>D8PMU4_SCHCM</name>
<dbReference type="Proteomes" id="UP000007431">
    <property type="component" value="Unassembled WGS sequence"/>
</dbReference>
<protein>
    <submittedName>
        <fullName evidence="1">Uncharacterized protein</fullName>
    </submittedName>
</protein>
<organism evidence="2">
    <name type="scientific">Schizophyllum commune (strain H4-8 / FGSC 9210)</name>
    <name type="common">Split gill fungus</name>
    <dbReference type="NCBI Taxonomy" id="578458"/>
    <lineage>
        <taxon>Eukaryota</taxon>
        <taxon>Fungi</taxon>
        <taxon>Dikarya</taxon>
        <taxon>Basidiomycota</taxon>
        <taxon>Agaricomycotina</taxon>
        <taxon>Agaricomycetes</taxon>
        <taxon>Agaricomycetidae</taxon>
        <taxon>Agaricales</taxon>
        <taxon>Schizophyllaceae</taxon>
        <taxon>Schizophyllum</taxon>
    </lineage>
</organism>
<accession>D8PMU4</accession>
<dbReference type="OrthoDB" id="10486326at2759"/>
<reference evidence="1 2" key="1">
    <citation type="journal article" date="2010" name="Nat. Biotechnol.">
        <title>Genome sequence of the model mushroom Schizophyllum commune.</title>
        <authorList>
            <person name="Ohm R.A."/>
            <person name="de Jong J.F."/>
            <person name="Lugones L.G."/>
            <person name="Aerts A."/>
            <person name="Kothe E."/>
            <person name="Stajich J.E."/>
            <person name="de Vries R.P."/>
            <person name="Record E."/>
            <person name="Levasseur A."/>
            <person name="Baker S.E."/>
            <person name="Bartholomew K.A."/>
            <person name="Coutinho P.M."/>
            <person name="Erdmann S."/>
            <person name="Fowler T.J."/>
            <person name="Gathman A.C."/>
            <person name="Lombard V."/>
            <person name="Henrissat B."/>
            <person name="Knabe N."/>
            <person name="Kuees U."/>
            <person name="Lilly W.W."/>
            <person name="Lindquist E."/>
            <person name="Lucas S."/>
            <person name="Magnuson J.K."/>
            <person name="Piumi F."/>
            <person name="Raudaskoski M."/>
            <person name="Salamov A."/>
            <person name="Schmutz J."/>
            <person name="Schwarze F.W.M.R."/>
            <person name="vanKuyk P.A."/>
            <person name="Horton J.S."/>
            <person name="Grigoriev I.V."/>
            <person name="Woesten H.A.B."/>
        </authorList>
    </citation>
    <scope>NUCLEOTIDE SEQUENCE [LARGE SCALE GENOMIC DNA]</scope>
    <source>
        <strain evidence="2">H4-8 / FGSC 9210</strain>
    </source>
</reference>
<dbReference type="KEGG" id="scm:SCHCO_02574053"/>
<dbReference type="VEuPathDB" id="FungiDB:SCHCODRAFT_02574053"/>
<proteinExistence type="predicted"/>
<dbReference type="EMBL" id="GL377302">
    <property type="protein sequence ID" value="EFJ02825.1"/>
    <property type="molecule type" value="Genomic_DNA"/>
</dbReference>
<sequence>MHNVLHRSAYGLERIIENVYEHHHPRNRYYDIKALSKSPILGCSEPLDRLKLARAVCKAFGHFIDVHSLVDVHPSASGQIYSGSERSVL</sequence>
<dbReference type="AlphaFoldDB" id="D8PMU4"/>
<dbReference type="GeneID" id="9585585"/>
<keyword evidence="2" id="KW-1185">Reference proteome</keyword>
<dbReference type="InParanoid" id="D8PMU4"/>
<evidence type="ECO:0000313" key="2">
    <source>
        <dbReference type="Proteomes" id="UP000007431"/>
    </source>
</evidence>
<gene>
    <name evidence="1" type="ORF">SCHCODRAFT_102236</name>
</gene>